<comment type="caution">
    <text evidence="3">The sequence shown here is derived from an EMBL/GenBank/DDBJ whole genome shotgun (WGS) entry which is preliminary data.</text>
</comment>
<feature type="coiled-coil region" evidence="1">
    <location>
        <begin position="54"/>
        <end position="88"/>
    </location>
</feature>
<dbReference type="EMBL" id="NOUV01000005">
    <property type="protein sequence ID" value="PDX87876.1"/>
    <property type="molecule type" value="Genomic_DNA"/>
</dbReference>
<protein>
    <submittedName>
        <fullName evidence="3">Uncharacterized protein</fullName>
    </submittedName>
</protein>
<proteinExistence type="predicted"/>
<evidence type="ECO:0000313" key="3">
    <source>
        <dbReference type="EMBL" id="PDX87876.1"/>
    </source>
</evidence>
<keyword evidence="1" id="KW-0175">Coiled coil</keyword>
<keyword evidence="2" id="KW-0472">Membrane</keyword>
<evidence type="ECO:0000256" key="2">
    <source>
        <dbReference type="SAM" id="Phobius"/>
    </source>
</evidence>
<gene>
    <name evidence="3" type="ORF">CHR60_02310</name>
</gene>
<accession>A0A2A7B920</accession>
<dbReference type="AlphaFoldDB" id="A0A2A7B920"/>
<evidence type="ECO:0000313" key="4">
    <source>
        <dbReference type="Proteomes" id="UP000220904"/>
    </source>
</evidence>
<dbReference type="Proteomes" id="UP000220904">
    <property type="component" value="Unassembled WGS sequence"/>
</dbReference>
<keyword evidence="2" id="KW-0812">Transmembrane</keyword>
<keyword evidence="2" id="KW-1133">Transmembrane helix</keyword>
<name>A0A2A7B920_9FIRM</name>
<reference evidence="3 4" key="1">
    <citation type="journal article" date="2017" name="Front. Microbiol.">
        <title>New Insights into the Diversity of the Genus Faecalibacterium.</title>
        <authorList>
            <person name="Benevides L."/>
            <person name="Burman S."/>
            <person name="Martin R."/>
            <person name="Robert V."/>
            <person name="Thomas M."/>
            <person name="Miquel S."/>
            <person name="Chain F."/>
            <person name="Sokol H."/>
            <person name="Bermudez-Humaran L.G."/>
            <person name="Morrison M."/>
            <person name="Langella P."/>
            <person name="Azevedo V.A."/>
            <person name="Chatel J.M."/>
            <person name="Soares S."/>
        </authorList>
    </citation>
    <scope>NUCLEOTIDE SEQUENCE [LARGE SCALE GENOMIC DNA]</scope>
    <source>
        <strain evidence="3 4">AHMP21</strain>
    </source>
</reference>
<dbReference type="RefSeq" id="WP_097791539.1">
    <property type="nucleotide sequence ID" value="NZ_NOUV01000005.1"/>
</dbReference>
<dbReference type="OrthoDB" id="2087365at2"/>
<evidence type="ECO:0000256" key="1">
    <source>
        <dbReference type="SAM" id="Coils"/>
    </source>
</evidence>
<organism evidence="3 4">
    <name type="scientific">Faecalibacterium prausnitzii</name>
    <dbReference type="NCBI Taxonomy" id="853"/>
    <lineage>
        <taxon>Bacteria</taxon>
        <taxon>Bacillati</taxon>
        <taxon>Bacillota</taxon>
        <taxon>Clostridia</taxon>
        <taxon>Eubacteriales</taxon>
        <taxon>Oscillospiraceae</taxon>
        <taxon>Faecalibacterium</taxon>
    </lineage>
</organism>
<feature type="transmembrane region" description="Helical" evidence="2">
    <location>
        <begin position="6"/>
        <end position="22"/>
    </location>
</feature>
<sequence>MTLELSIVISVLSVSFALYSGISNLKRNDKKDTAEETAQLTTVIVKLENIGDGVSEIKSDMKNVKGEVQELRERLVAVEQSAKSAHHRLDGLAGGVDA</sequence>